<dbReference type="InterPro" id="IPR001100">
    <property type="entry name" value="Pyr_nuc-diS_OxRdtase"/>
</dbReference>
<feature type="active site" description="Proton acceptor" evidence="4">
    <location>
        <position position="442"/>
    </location>
</feature>
<dbReference type="SUPFAM" id="SSF55424">
    <property type="entry name" value="FAD/NAD-linked reductases, dimerisation (C-terminal) domain"/>
    <property type="match status" value="1"/>
</dbReference>
<reference evidence="9 10" key="1">
    <citation type="submission" date="2020-08" db="EMBL/GenBank/DDBJ databases">
        <title>Genomic Encyclopedia of Type Strains, Phase IV (KMG-IV): sequencing the most valuable type-strain genomes for metagenomic binning, comparative biology and taxonomic classification.</title>
        <authorList>
            <person name="Goeker M."/>
        </authorList>
    </citation>
    <scope>NUCLEOTIDE SEQUENCE [LARGE SCALE GENOMIC DNA]</scope>
    <source>
        <strain evidence="9 10">DSM 16268</strain>
    </source>
</reference>
<feature type="binding site" evidence="5">
    <location>
        <begin position="178"/>
        <end position="185"/>
    </location>
    <ligand>
        <name>NAD(+)</name>
        <dbReference type="ChEBI" id="CHEBI:57540"/>
    </ligand>
</feature>
<evidence type="ECO:0000256" key="1">
    <source>
        <dbReference type="ARBA" id="ARBA00007532"/>
    </source>
</evidence>
<dbReference type="PANTHER" id="PTHR43014:SF2">
    <property type="entry name" value="MERCURIC REDUCTASE"/>
    <property type="match status" value="1"/>
</dbReference>
<evidence type="ECO:0000256" key="3">
    <source>
        <dbReference type="ARBA" id="ARBA00022827"/>
    </source>
</evidence>
<feature type="binding site" evidence="5">
    <location>
        <position position="309"/>
    </location>
    <ligand>
        <name>FAD</name>
        <dbReference type="ChEBI" id="CHEBI:57692"/>
    </ligand>
</feature>
<dbReference type="PIRSF" id="PIRSF000350">
    <property type="entry name" value="Mercury_reductase_MerA"/>
    <property type="match status" value="1"/>
</dbReference>
<keyword evidence="2" id="KW-0285">Flavoprotein</keyword>
<accession>A0A7W9L3E2</accession>
<keyword evidence="9" id="KW-0670">Pyruvate</keyword>
<proteinExistence type="inferred from homology"/>
<feature type="binding site" evidence="5">
    <location>
        <position position="52"/>
    </location>
    <ligand>
        <name>FAD</name>
        <dbReference type="ChEBI" id="CHEBI:57692"/>
    </ligand>
</feature>
<dbReference type="PRINTS" id="PR00368">
    <property type="entry name" value="FADPNR"/>
</dbReference>
<comment type="caution">
    <text evidence="9">The sequence shown here is derived from an EMBL/GenBank/DDBJ whole genome shotgun (WGS) entry which is preliminary data.</text>
</comment>
<evidence type="ECO:0000313" key="9">
    <source>
        <dbReference type="EMBL" id="MBB5754463.1"/>
    </source>
</evidence>
<keyword evidence="10" id="KW-1185">Reference proteome</keyword>
<evidence type="ECO:0000313" key="10">
    <source>
        <dbReference type="Proteomes" id="UP000523821"/>
    </source>
</evidence>
<organism evidence="9 10">
    <name type="scientific">Prosthecomicrobium pneumaticum</name>
    <dbReference type="NCBI Taxonomy" id="81895"/>
    <lineage>
        <taxon>Bacteria</taxon>
        <taxon>Pseudomonadati</taxon>
        <taxon>Pseudomonadota</taxon>
        <taxon>Alphaproteobacteria</taxon>
        <taxon>Hyphomicrobiales</taxon>
        <taxon>Kaistiaceae</taxon>
        <taxon>Prosthecomicrobium</taxon>
    </lineage>
</organism>
<evidence type="ECO:0000259" key="7">
    <source>
        <dbReference type="Pfam" id="PF02852"/>
    </source>
</evidence>
<evidence type="ECO:0000259" key="8">
    <source>
        <dbReference type="Pfam" id="PF07992"/>
    </source>
</evidence>
<dbReference type="AlphaFoldDB" id="A0A7W9L3E2"/>
<name>A0A7W9L3E2_9HYPH</name>
<dbReference type="PANTHER" id="PTHR43014">
    <property type="entry name" value="MERCURIC REDUCTASE"/>
    <property type="match status" value="1"/>
</dbReference>
<sequence length="460" mass="48245">MAAERFDAIVVGAGQAGPFLAARLEGAGMKVALVEREALGGTCVNTGCTPTKTLVASAYAAHLARRAAEYGVTIGGPVGIDIKAVMARKDGIVAKSRGGLESWLGGLAGLSILSGHARFVSPTEIRVGERLLTAPQIFLNTGGRAAIPDFPGVGEIDYLTNTSILALDTVPRHLVVIGGSYIGLEFAQIFRRFGAEVTVVEKGPRLVAREDPEISEAIRGFLEKEGIRVRTGAECIAFARRADGIGVSVSCTAGAPEEIGSHVLLAVGRKPNTDDLGLEHAGIETDARGFIPVDDQLRTRVPGIFALGDCNGRGAFTHTSYNDFEIVAANLLDGASRRVSDRIPVYALYTDPPLGRVGMTEAEAKRTGRPILVGRRPMTRVNRAVEKGESEGLMKVVVDAETKAVLGAAILGVGGDEVVHGPIDTMYAGAPSTTVQHAVHIHPTVSELIPTLLSELAPAD</sequence>
<evidence type="ECO:0000256" key="2">
    <source>
        <dbReference type="ARBA" id="ARBA00022630"/>
    </source>
</evidence>
<keyword evidence="3 5" id="KW-0274">FAD</keyword>
<feature type="binding site" evidence="5">
    <location>
        <position position="201"/>
    </location>
    <ligand>
        <name>NAD(+)</name>
        <dbReference type="ChEBI" id="CHEBI:57540"/>
    </ligand>
</feature>
<dbReference type="EMBL" id="JACHOO010000008">
    <property type="protein sequence ID" value="MBB5754463.1"/>
    <property type="molecule type" value="Genomic_DNA"/>
</dbReference>
<dbReference type="RefSeq" id="WP_183857902.1">
    <property type="nucleotide sequence ID" value="NZ_JACHOO010000008.1"/>
</dbReference>
<dbReference type="Gene3D" id="3.50.50.60">
    <property type="entry name" value="FAD/NAD(P)-binding domain"/>
    <property type="match status" value="2"/>
</dbReference>
<feature type="binding site" evidence="5">
    <location>
        <position position="268"/>
    </location>
    <ligand>
        <name>NAD(+)</name>
        <dbReference type="ChEBI" id="CHEBI:57540"/>
    </ligand>
</feature>
<protein>
    <submittedName>
        <fullName evidence="9">Pyruvate/2-oxoglutarate dehydrogenase complex dihydrolipoamide dehydrogenase (E3) component</fullName>
    </submittedName>
</protein>
<feature type="disulfide bond" description="Redox-active" evidence="6">
    <location>
        <begin position="43"/>
        <end position="48"/>
    </location>
</feature>
<dbReference type="Proteomes" id="UP000523821">
    <property type="component" value="Unassembled WGS sequence"/>
</dbReference>
<dbReference type="Pfam" id="PF07992">
    <property type="entry name" value="Pyr_redox_2"/>
    <property type="match status" value="1"/>
</dbReference>
<dbReference type="InterPro" id="IPR023753">
    <property type="entry name" value="FAD/NAD-binding_dom"/>
</dbReference>
<dbReference type="NCBIfam" id="NF004992">
    <property type="entry name" value="PRK06370.1-4"/>
    <property type="match status" value="1"/>
</dbReference>
<dbReference type="GO" id="GO:0003955">
    <property type="term" value="F:NAD(P)H dehydrogenase (quinone) activity"/>
    <property type="evidence" value="ECO:0007669"/>
    <property type="project" value="TreeGrafter"/>
</dbReference>
<dbReference type="GO" id="GO:0050660">
    <property type="term" value="F:flavin adenine dinucleotide binding"/>
    <property type="evidence" value="ECO:0007669"/>
    <property type="project" value="TreeGrafter"/>
</dbReference>
<comment type="cofactor">
    <cofactor evidence="5">
        <name>FAD</name>
        <dbReference type="ChEBI" id="CHEBI:57692"/>
    </cofactor>
    <text evidence="5">Binds 1 FAD per subunit.</text>
</comment>
<feature type="domain" description="Pyridine nucleotide-disulphide oxidoreductase dimerisation" evidence="7">
    <location>
        <begin position="347"/>
        <end position="451"/>
    </location>
</feature>
<dbReference type="Gene3D" id="3.30.390.30">
    <property type="match status" value="1"/>
</dbReference>
<dbReference type="InterPro" id="IPR016156">
    <property type="entry name" value="FAD/NAD-linked_Rdtase_dimer_sf"/>
</dbReference>
<feature type="domain" description="FAD/NAD(P)-binding" evidence="8">
    <location>
        <begin position="7"/>
        <end position="320"/>
    </location>
</feature>
<dbReference type="PRINTS" id="PR00411">
    <property type="entry name" value="PNDRDTASEI"/>
</dbReference>
<keyword evidence="5" id="KW-0520">NAD</keyword>
<dbReference type="Pfam" id="PF02852">
    <property type="entry name" value="Pyr_redox_dim"/>
    <property type="match status" value="1"/>
</dbReference>
<keyword evidence="5" id="KW-0547">Nucleotide-binding</keyword>
<evidence type="ECO:0000256" key="5">
    <source>
        <dbReference type="PIRSR" id="PIRSR000350-3"/>
    </source>
</evidence>
<evidence type="ECO:0000256" key="4">
    <source>
        <dbReference type="PIRSR" id="PIRSR000350-2"/>
    </source>
</evidence>
<evidence type="ECO:0000256" key="6">
    <source>
        <dbReference type="PIRSR" id="PIRSR000350-4"/>
    </source>
</evidence>
<comment type="similarity">
    <text evidence="1">Belongs to the class-I pyridine nucleotide-disulfide oxidoreductase family.</text>
</comment>
<dbReference type="InterPro" id="IPR004099">
    <property type="entry name" value="Pyr_nucl-diS_OxRdtase_dimer"/>
</dbReference>
<dbReference type="SUPFAM" id="SSF51905">
    <property type="entry name" value="FAD/NAD(P)-binding domain"/>
    <property type="match status" value="1"/>
</dbReference>
<gene>
    <name evidence="9" type="ORF">GGQ63_003549</name>
</gene>
<dbReference type="InterPro" id="IPR036188">
    <property type="entry name" value="FAD/NAD-bd_sf"/>
</dbReference>